<dbReference type="InterPro" id="IPR004107">
    <property type="entry name" value="Integrase_SAM-like_N"/>
</dbReference>
<dbReference type="FunCoup" id="A0A0J6ZLF5">
    <property type="interactions" value="50"/>
</dbReference>
<dbReference type="Proteomes" id="UP000036503">
    <property type="component" value="Unassembled WGS sequence"/>
</dbReference>
<evidence type="ECO:0000256" key="1">
    <source>
        <dbReference type="ARBA" id="ARBA00008857"/>
    </source>
</evidence>
<comment type="similarity">
    <text evidence="1">Belongs to the 'phage' integrase family.</text>
</comment>
<evidence type="ECO:0000256" key="5">
    <source>
        <dbReference type="PROSITE-ProRule" id="PRU01248"/>
    </source>
</evidence>
<dbReference type="Gene3D" id="1.10.443.10">
    <property type="entry name" value="Intergrase catalytic core"/>
    <property type="match status" value="1"/>
</dbReference>
<dbReference type="SUPFAM" id="SSF56349">
    <property type="entry name" value="DNA breaking-rejoining enzymes"/>
    <property type="match status" value="1"/>
</dbReference>
<evidence type="ECO:0000256" key="2">
    <source>
        <dbReference type="ARBA" id="ARBA00022908"/>
    </source>
</evidence>
<dbReference type="InParanoid" id="A0A0J6ZLF5"/>
<feature type="domain" description="Core-binding (CB)" evidence="7">
    <location>
        <begin position="53"/>
        <end position="135"/>
    </location>
</feature>
<keyword evidence="2" id="KW-0229">DNA integration</keyword>
<dbReference type="PROSITE" id="PS51900">
    <property type="entry name" value="CB"/>
    <property type="match status" value="1"/>
</dbReference>
<name>A0A0J6ZLF5_9FIRM</name>
<dbReference type="AlphaFoldDB" id="A0A0J6ZLF5"/>
<organism evidence="8 9">
    <name type="scientific">Megasphaera cerevisiae DSM 20462</name>
    <dbReference type="NCBI Taxonomy" id="1122219"/>
    <lineage>
        <taxon>Bacteria</taxon>
        <taxon>Bacillati</taxon>
        <taxon>Bacillota</taxon>
        <taxon>Negativicutes</taxon>
        <taxon>Veillonellales</taxon>
        <taxon>Veillonellaceae</taxon>
        <taxon>Megasphaera</taxon>
    </lineage>
</organism>
<dbReference type="Pfam" id="PF00589">
    <property type="entry name" value="Phage_integrase"/>
    <property type="match status" value="1"/>
</dbReference>
<dbReference type="InterPro" id="IPR044068">
    <property type="entry name" value="CB"/>
</dbReference>
<evidence type="ECO:0000313" key="8">
    <source>
        <dbReference type="EMBL" id="KMO85696.1"/>
    </source>
</evidence>
<dbReference type="InterPro" id="IPR010998">
    <property type="entry name" value="Integrase_recombinase_N"/>
</dbReference>
<dbReference type="PANTHER" id="PTHR30349">
    <property type="entry name" value="PHAGE INTEGRASE-RELATED"/>
    <property type="match status" value="1"/>
</dbReference>
<dbReference type="Gene3D" id="1.10.150.130">
    <property type="match status" value="1"/>
</dbReference>
<evidence type="ECO:0000259" key="7">
    <source>
        <dbReference type="PROSITE" id="PS51900"/>
    </source>
</evidence>
<keyword evidence="4" id="KW-0233">DNA recombination</keyword>
<evidence type="ECO:0000259" key="6">
    <source>
        <dbReference type="PROSITE" id="PS51898"/>
    </source>
</evidence>
<dbReference type="InterPro" id="IPR011010">
    <property type="entry name" value="DNA_brk_join_enz"/>
</dbReference>
<gene>
    <name evidence="8" type="ORF">AB840_12240</name>
</gene>
<proteinExistence type="inferred from homology"/>
<dbReference type="InterPro" id="IPR013762">
    <property type="entry name" value="Integrase-like_cat_sf"/>
</dbReference>
<sequence>MRAKKRPDGRYVETYVHNGKRKFFYGKTAAEAKDKKSLFLNNIKEAPNFDSDVTLGEWLDEYLSDSEKRVSRATYSSYKGIVNNHIRPVIGAYILGDIQPPMIRHLLDDLYDNGKSTRTIEYVHTILKAAFEMAVDEGFIYRNPAKRVKHPKVVTKEKIVLSISQLQRLLKHIDNQVFYRIVYLAVNTGLRREEILALRINDVNLSKGTITVSQTVHYDDRETYITDTAKNKTSLRTIMIDSKTMGMIQDQINDVKKHQDQTFGYEDHGLLFPNQKGSPLFPAYVSRMVQEYGKAANMPKGFSFHSLRHTHATLLLQEGINYKSVQTRLGHSTAKITMDTYAHVTPQMEKDVLLSIGKIMQETKEAK</sequence>
<dbReference type="Pfam" id="PF14659">
    <property type="entry name" value="Phage_int_SAM_3"/>
    <property type="match status" value="1"/>
</dbReference>
<evidence type="ECO:0000313" key="9">
    <source>
        <dbReference type="Proteomes" id="UP000036503"/>
    </source>
</evidence>
<dbReference type="OrthoDB" id="9769726at2"/>
<dbReference type="CDD" id="cd01189">
    <property type="entry name" value="INT_ICEBs1_C_like"/>
    <property type="match status" value="1"/>
</dbReference>
<comment type="caution">
    <text evidence="8">The sequence shown here is derived from an EMBL/GenBank/DDBJ whole genome shotgun (WGS) entry which is preliminary data.</text>
</comment>
<dbReference type="InterPro" id="IPR002104">
    <property type="entry name" value="Integrase_catalytic"/>
</dbReference>
<dbReference type="GO" id="GO:0003677">
    <property type="term" value="F:DNA binding"/>
    <property type="evidence" value="ECO:0007669"/>
    <property type="project" value="UniProtKB-UniRule"/>
</dbReference>
<dbReference type="GO" id="GO:0006310">
    <property type="term" value="P:DNA recombination"/>
    <property type="evidence" value="ECO:0007669"/>
    <property type="project" value="UniProtKB-KW"/>
</dbReference>
<dbReference type="InterPro" id="IPR050090">
    <property type="entry name" value="Tyrosine_recombinase_XerCD"/>
</dbReference>
<protein>
    <recommendedName>
        <fullName evidence="10">Integrase</fullName>
    </recommendedName>
</protein>
<evidence type="ECO:0000256" key="3">
    <source>
        <dbReference type="ARBA" id="ARBA00023125"/>
    </source>
</evidence>
<dbReference type="RefSeq" id="WP_048515130.1">
    <property type="nucleotide sequence ID" value="NZ_FUXD01000040.1"/>
</dbReference>
<accession>A0A0J6ZLF5</accession>
<feature type="domain" description="Tyr recombinase" evidence="6">
    <location>
        <begin position="156"/>
        <end position="354"/>
    </location>
</feature>
<dbReference type="PANTHER" id="PTHR30349:SF64">
    <property type="entry name" value="PROPHAGE INTEGRASE INTD-RELATED"/>
    <property type="match status" value="1"/>
</dbReference>
<dbReference type="GO" id="GO:0015074">
    <property type="term" value="P:DNA integration"/>
    <property type="evidence" value="ECO:0007669"/>
    <property type="project" value="UniProtKB-KW"/>
</dbReference>
<dbReference type="EMBL" id="LEKT01000050">
    <property type="protein sequence ID" value="KMO85696.1"/>
    <property type="molecule type" value="Genomic_DNA"/>
</dbReference>
<dbReference type="PATRIC" id="fig|1122219.3.peg.2425"/>
<keyword evidence="9" id="KW-1185">Reference proteome</keyword>
<reference evidence="8 9" key="1">
    <citation type="submission" date="2015-06" db="EMBL/GenBank/DDBJ databases">
        <title>Draft genome sequence of beer spoilage bacterium Megasphaera cerevisiae type strain 20462.</title>
        <authorList>
            <person name="Kutumbaka K."/>
            <person name="Pasmowitz J."/>
            <person name="Mategko J."/>
            <person name="Reyes D."/>
            <person name="Friedrich A."/>
            <person name="Han S."/>
            <person name="Martens-Habbena W."/>
            <person name="Neal-McKinney J."/>
            <person name="Janagama H.K."/>
            <person name="Nadala C."/>
            <person name="Samadpour M."/>
        </authorList>
    </citation>
    <scope>NUCLEOTIDE SEQUENCE [LARGE SCALE GENOMIC DNA]</scope>
    <source>
        <strain evidence="8 9">DSM 20462</strain>
    </source>
</reference>
<evidence type="ECO:0000256" key="4">
    <source>
        <dbReference type="ARBA" id="ARBA00023172"/>
    </source>
</evidence>
<evidence type="ECO:0008006" key="10">
    <source>
        <dbReference type="Google" id="ProtNLM"/>
    </source>
</evidence>
<keyword evidence="3 5" id="KW-0238">DNA-binding</keyword>
<dbReference type="PROSITE" id="PS51898">
    <property type="entry name" value="TYR_RECOMBINASE"/>
    <property type="match status" value="1"/>
</dbReference>